<evidence type="ECO:0000313" key="3">
    <source>
        <dbReference type="Proteomes" id="UP000681720"/>
    </source>
</evidence>
<accession>A0A8S2ZGJ9</accession>
<feature type="non-terminal residue" evidence="2">
    <location>
        <position position="81"/>
    </location>
</feature>
<dbReference type="PANTHER" id="PTHR18034">
    <property type="entry name" value="CELL CYCLE CONTROL PROTEIN CWF22-RELATED"/>
    <property type="match status" value="1"/>
</dbReference>
<sequence length="81" mass="9065">IITLEILILLLGSPSDDNVELAIEFVKECGQKLCEVSPRGLNSIFSKLENLHNKPLKKCTRDMIEDLVAVREGQFKENPAV</sequence>
<dbReference type="AlphaFoldDB" id="A0A8S2ZGJ9"/>
<keyword evidence="1" id="KW-0732">Signal</keyword>
<feature type="signal peptide" evidence="1">
    <location>
        <begin position="1"/>
        <end position="15"/>
    </location>
</feature>
<proteinExistence type="predicted"/>
<feature type="non-terminal residue" evidence="2">
    <location>
        <position position="1"/>
    </location>
</feature>
<dbReference type="GO" id="GO:0000398">
    <property type="term" value="P:mRNA splicing, via spliceosome"/>
    <property type="evidence" value="ECO:0007669"/>
    <property type="project" value="TreeGrafter"/>
</dbReference>
<dbReference type="Gene3D" id="1.25.40.180">
    <property type="match status" value="1"/>
</dbReference>
<dbReference type="Proteomes" id="UP000681720">
    <property type="component" value="Unassembled WGS sequence"/>
</dbReference>
<dbReference type="InterPro" id="IPR016024">
    <property type="entry name" value="ARM-type_fold"/>
</dbReference>
<evidence type="ECO:0000256" key="1">
    <source>
        <dbReference type="SAM" id="SignalP"/>
    </source>
</evidence>
<dbReference type="SUPFAM" id="SSF48371">
    <property type="entry name" value="ARM repeat"/>
    <property type="match status" value="1"/>
</dbReference>
<reference evidence="2" key="1">
    <citation type="submission" date="2021-02" db="EMBL/GenBank/DDBJ databases">
        <authorList>
            <person name="Nowell W R."/>
        </authorList>
    </citation>
    <scope>NUCLEOTIDE SEQUENCE</scope>
</reference>
<organism evidence="2 3">
    <name type="scientific">Rotaria magnacalcarata</name>
    <dbReference type="NCBI Taxonomy" id="392030"/>
    <lineage>
        <taxon>Eukaryota</taxon>
        <taxon>Metazoa</taxon>
        <taxon>Spiralia</taxon>
        <taxon>Gnathifera</taxon>
        <taxon>Rotifera</taxon>
        <taxon>Eurotatoria</taxon>
        <taxon>Bdelloidea</taxon>
        <taxon>Philodinida</taxon>
        <taxon>Philodinidae</taxon>
        <taxon>Rotaria</taxon>
    </lineage>
</organism>
<dbReference type="GO" id="GO:0071013">
    <property type="term" value="C:catalytic step 2 spliceosome"/>
    <property type="evidence" value="ECO:0007669"/>
    <property type="project" value="TreeGrafter"/>
</dbReference>
<feature type="chain" id="PRO_5035786735" evidence="1">
    <location>
        <begin position="16"/>
        <end position="81"/>
    </location>
</feature>
<dbReference type="InterPro" id="IPR050781">
    <property type="entry name" value="CWC22_splicing_factor"/>
</dbReference>
<name>A0A8S2ZGJ9_9BILA</name>
<dbReference type="EMBL" id="CAJOBJ010110006">
    <property type="protein sequence ID" value="CAF4627101.1"/>
    <property type="molecule type" value="Genomic_DNA"/>
</dbReference>
<evidence type="ECO:0000313" key="2">
    <source>
        <dbReference type="EMBL" id="CAF4627101.1"/>
    </source>
</evidence>
<dbReference type="PANTHER" id="PTHR18034:SF3">
    <property type="entry name" value="PRE-MRNA-SPLICING FACTOR CWC22 HOMOLOG"/>
    <property type="match status" value="1"/>
</dbReference>
<comment type="caution">
    <text evidence="2">The sequence shown here is derived from an EMBL/GenBank/DDBJ whole genome shotgun (WGS) entry which is preliminary data.</text>
</comment>
<dbReference type="GO" id="GO:0003723">
    <property type="term" value="F:RNA binding"/>
    <property type="evidence" value="ECO:0007669"/>
    <property type="project" value="TreeGrafter"/>
</dbReference>
<gene>
    <name evidence="2" type="ORF">GIL414_LOCUS40041</name>
</gene>
<protein>
    <submittedName>
        <fullName evidence="2">Uncharacterized protein</fullName>
    </submittedName>
</protein>